<evidence type="ECO:0000256" key="1">
    <source>
        <dbReference type="SAM" id="Phobius"/>
    </source>
</evidence>
<protein>
    <submittedName>
        <fullName evidence="2">Uncharacterized protein</fullName>
    </submittedName>
</protein>
<dbReference type="EMBL" id="JACEEZ010018640">
    <property type="protein sequence ID" value="KAG0716720.1"/>
    <property type="molecule type" value="Genomic_DNA"/>
</dbReference>
<proteinExistence type="predicted"/>
<feature type="transmembrane region" description="Helical" evidence="1">
    <location>
        <begin position="83"/>
        <end position="104"/>
    </location>
</feature>
<sequence>MSSLPPPPLSPKGAMCTTAMFEQVKISDGTYVSRNKPRHYVAAALVFAVLGVVQLVIASTRNCSASASHATVNDTYSWTSCHYIRIILLIIGSKCVICIVGYLIMARHVHNQIKEALMRKAAAQDPYDFVPYSPPEAATLLPLEAAAAPLEQVCG</sequence>
<keyword evidence="3" id="KW-1185">Reference proteome</keyword>
<comment type="caution">
    <text evidence="2">The sequence shown here is derived from an EMBL/GenBank/DDBJ whole genome shotgun (WGS) entry which is preliminary data.</text>
</comment>
<dbReference type="Proteomes" id="UP000770661">
    <property type="component" value="Unassembled WGS sequence"/>
</dbReference>
<keyword evidence="1" id="KW-1133">Transmembrane helix</keyword>
<gene>
    <name evidence="2" type="ORF">GWK47_009012</name>
</gene>
<keyword evidence="1" id="KW-0812">Transmembrane</keyword>
<keyword evidence="1" id="KW-0472">Membrane</keyword>
<evidence type="ECO:0000313" key="2">
    <source>
        <dbReference type="EMBL" id="KAG0716720.1"/>
    </source>
</evidence>
<name>A0A8J4Y8D4_CHIOP</name>
<feature type="transmembrane region" description="Helical" evidence="1">
    <location>
        <begin position="40"/>
        <end position="58"/>
    </location>
</feature>
<dbReference type="AlphaFoldDB" id="A0A8J4Y8D4"/>
<organism evidence="2 3">
    <name type="scientific">Chionoecetes opilio</name>
    <name type="common">Atlantic snow crab</name>
    <name type="synonym">Cancer opilio</name>
    <dbReference type="NCBI Taxonomy" id="41210"/>
    <lineage>
        <taxon>Eukaryota</taxon>
        <taxon>Metazoa</taxon>
        <taxon>Ecdysozoa</taxon>
        <taxon>Arthropoda</taxon>
        <taxon>Crustacea</taxon>
        <taxon>Multicrustacea</taxon>
        <taxon>Malacostraca</taxon>
        <taxon>Eumalacostraca</taxon>
        <taxon>Eucarida</taxon>
        <taxon>Decapoda</taxon>
        <taxon>Pleocyemata</taxon>
        <taxon>Brachyura</taxon>
        <taxon>Eubrachyura</taxon>
        <taxon>Majoidea</taxon>
        <taxon>Majidae</taxon>
        <taxon>Chionoecetes</taxon>
    </lineage>
</organism>
<evidence type="ECO:0000313" key="3">
    <source>
        <dbReference type="Proteomes" id="UP000770661"/>
    </source>
</evidence>
<accession>A0A8J4Y8D4</accession>
<reference evidence="2" key="1">
    <citation type="submission" date="2020-07" db="EMBL/GenBank/DDBJ databases">
        <title>The High-quality genome of the commercially important snow crab, Chionoecetes opilio.</title>
        <authorList>
            <person name="Jeong J.-H."/>
            <person name="Ryu S."/>
        </authorList>
    </citation>
    <scope>NUCLEOTIDE SEQUENCE</scope>
    <source>
        <strain evidence="2">MADBK_172401_WGS</strain>
        <tissue evidence="2">Digestive gland</tissue>
    </source>
</reference>